<reference evidence="1" key="2">
    <citation type="journal article" date="2015" name="Data Brief">
        <title>Shoot transcriptome of the giant reed, Arundo donax.</title>
        <authorList>
            <person name="Barrero R.A."/>
            <person name="Guerrero F.D."/>
            <person name="Moolhuijzen P."/>
            <person name="Goolsby J.A."/>
            <person name="Tidwell J."/>
            <person name="Bellgard S.E."/>
            <person name="Bellgard M.I."/>
        </authorList>
    </citation>
    <scope>NUCLEOTIDE SEQUENCE</scope>
    <source>
        <tissue evidence="1">Shoot tissue taken approximately 20 cm above the soil surface</tissue>
    </source>
</reference>
<dbReference type="AlphaFoldDB" id="A0A0A9AK82"/>
<protein>
    <submittedName>
        <fullName evidence="1">Uncharacterized protein</fullName>
    </submittedName>
</protein>
<dbReference type="EMBL" id="GBRH01248535">
    <property type="protein sequence ID" value="JAD49360.1"/>
    <property type="molecule type" value="Transcribed_RNA"/>
</dbReference>
<evidence type="ECO:0000313" key="1">
    <source>
        <dbReference type="EMBL" id="JAD49360.1"/>
    </source>
</evidence>
<organism evidence="1">
    <name type="scientific">Arundo donax</name>
    <name type="common">Giant reed</name>
    <name type="synonym">Donax arundinaceus</name>
    <dbReference type="NCBI Taxonomy" id="35708"/>
    <lineage>
        <taxon>Eukaryota</taxon>
        <taxon>Viridiplantae</taxon>
        <taxon>Streptophyta</taxon>
        <taxon>Embryophyta</taxon>
        <taxon>Tracheophyta</taxon>
        <taxon>Spermatophyta</taxon>
        <taxon>Magnoliopsida</taxon>
        <taxon>Liliopsida</taxon>
        <taxon>Poales</taxon>
        <taxon>Poaceae</taxon>
        <taxon>PACMAD clade</taxon>
        <taxon>Arundinoideae</taxon>
        <taxon>Arundineae</taxon>
        <taxon>Arundo</taxon>
    </lineage>
</organism>
<proteinExistence type="predicted"/>
<sequence>MGMQIIQSSTVTSSHPTFS</sequence>
<accession>A0A0A9AK82</accession>
<name>A0A0A9AK82_ARUDO</name>
<reference evidence="1" key="1">
    <citation type="submission" date="2014-09" db="EMBL/GenBank/DDBJ databases">
        <authorList>
            <person name="Magalhaes I.L.F."/>
            <person name="Oliveira U."/>
            <person name="Santos F.R."/>
            <person name="Vidigal T.H.D.A."/>
            <person name="Brescovit A.D."/>
            <person name="Santos A.J."/>
        </authorList>
    </citation>
    <scope>NUCLEOTIDE SEQUENCE</scope>
    <source>
        <tissue evidence="1">Shoot tissue taken approximately 20 cm above the soil surface</tissue>
    </source>
</reference>